<dbReference type="EMBL" id="KV748273">
    <property type="protein sequence ID" value="OCK87042.1"/>
    <property type="molecule type" value="Genomic_DNA"/>
</dbReference>
<name>A0ACC8ELV8_9PEZI</name>
<sequence>MSEPALQLKSIDEDDLCFPILREFLQPNSSRSPAEAACLINALSPTHEKPHNGGSIDGFLWATWETFIETASQIPHDYPALQKLVEIIQELTKLPPVAIKLPYLQESALWTDVFVLNSSIREAWDPPTFETTSKDVKQEWISLNSFSARLLNAGLLGGTNIPTWALRDALEEDISFEPARDTIVAAAAEWILHARNALFTRISKEPANPATLQATAQGPLYKGKAGLPLERWTFWKRRFCEISDDLGEPVKQAAIKAAEIM</sequence>
<accession>A0ACC8ELV8</accession>
<evidence type="ECO:0000313" key="2">
    <source>
        <dbReference type="Proteomes" id="UP000250078"/>
    </source>
</evidence>
<reference evidence="1 2" key="1">
    <citation type="journal article" date="2016" name="Nat. Commun.">
        <title>Ectomycorrhizal ecology is imprinted in the genome of the dominant symbiotic fungus Cenococcum geophilum.</title>
        <authorList>
            <consortium name="DOE Joint Genome Institute"/>
            <person name="Peter M."/>
            <person name="Kohler A."/>
            <person name="Ohm R.A."/>
            <person name="Kuo A."/>
            <person name="Krutzmann J."/>
            <person name="Morin E."/>
            <person name="Arend M."/>
            <person name="Barry K.W."/>
            <person name="Binder M."/>
            <person name="Choi C."/>
            <person name="Clum A."/>
            <person name="Copeland A."/>
            <person name="Grisel N."/>
            <person name="Haridas S."/>
            <person name="Kipfer T."/>
            <person name="LaButti K."/>
            <person name="Lindquist E."/>
            <person name="Lipzen A."/>
            <person name="Maire R."/>
            <person name="Meier B."/>
            <person name="Mihaltcheva S."/>
            <person name="Molinier V."/>
            <person name="Murat C."/>
            <person name="Poggeler S."/>
            <person name="Quandt C.A."/>
            <person name="Sperisen C."/>
            <person name="Tritt A."/>
            <person name="Tisserant E."/>
            <person name="Crous P.W."/>
            <person name="Henrissat B."/>
            <person name="Nehls U."/>
            <person name="Egli S."/>
            <person name="Spatafora J.W."/>
            <person name="Grigoriev I.V."/>
            <person name="Martin F.M."/>
        </authorList>
    </citation>
    <scope>NUCLEOTIDE SEQUENCE [LARGE SCALE GENOMIC DNA]</scope>
    <source>
        <strain evidence="1 2">1.58</strain>
    </source>
</reference>
<gene>
    <name evidence="1" type="ORF">K441DRAFT_623698</name>
</gene>
<dbReference type="Proteomes" id="UP000250078">
    <property type="component" value="Unassembled WGS sequence"/>
</dbReference>
<evidence type="ECO:0000313" key="1">
    <source>
        <dbReference type="EMBL" id="OCK87042.1"/>
    </source>
</evidence>
<organism evidence="1 2">
    <name type="scientific">Cenococcum geophilum 1.58</name>
    <dbReference type="NCBI Taxonomy" id="794803"/>
    <lineage>
        <taxon>Eukaryota</taxon>
        <taxon>Fungi</taxon>
        <taxon>Dikarya</taxon>
        <taxon>Ascomycota</taxon>
        <taxon>Pezizomycotina</taxon>
        <taxon>Dothideomycetes</taxon>
        <taxon>Pleosporomycetidae</taxon>
        <taxon>Gloniales</taxon>
        <taxon>Gloniaceae</taxon>
        <taxon>Cenococcum</taxon>
    </lineage>
</organism>
<proteinExistence type="predicted"/>
<protein>
    <submittedName>
        <fullName evidence="1">Uncharacterized protein</fullName>
    </submittedName>
</protein>
<keyword evidence="2" id="KW-1185">Reference proteome</keyword>